<evidence type="ECO:0000256" key="3">
    <source>
        <dbReference type="SAM" id="MobiDB-lite"/>
    </source>
</evidence>
<comment type="similarity">
    <text evidence="1">Belongs to the TIP41 family.</text>
</comment>
<dbReference type="AlphaFoldDB" id="A0AAF3FJS4"/>
<evidence type="ECO:0000313" key="4">
    <source>
        <dbReference type="Proteomes" id="UP000887575"/>
    </source>
</evidence>
<dbReference type="InterPro" id="IPR007303">
    <property type="entry name" value="TIP41-like"/>
</dbReference>
<evidence type="ECO:0000313" key="5">
    <source>
        <dbReference type="WBParaSite" id="MBELARI_LOCUS6394"/>
    </source>
</evidence>
<organism evidence="4 5">
    <name type="scientific">Mesorhabditis belari</name>
    <dbReference type="NCBI Taxonomy" id="2138241"/>
    <lineage>
        <taxon>Eukaryota</taxon>
        <taxon>Metazoa</taxon>
        <taxon>Ecdysozoa</taxon>
        <taxon>Nematoda</taxon>
        <taxon>Chromadorea</taxon>
        <taxon>Rhabditida</taxon>
        <taxon>Rhabditina</taxon>
        <taxon>Rhabditomorpha</taxon>
        <taxon>Rhabditoidea</taxon>
        <taxon>Rhabditidae</taxon>
        <taxon>Mesorhabditinae</taxon>
        <taxon>Mesorhabditis</taxon>
    </lineage>
</organism>
<dbReference type="PANTHER" id="PTHR21021">
    <property type="entry name" value="GAF/PUTATIVE CYTOSKELETAL PROTEIN"/>
    <property type="match status" value="1"/>
</dbReference>
<dbReference type="GO" id="GO:0005829">
    <property type="term" value="C:cytosol"/>
    <property type="evidence" value="ECO:0007669"/>
    <property type="project" value="TreeGrafter"/>
</dbReference>
<dbReference type="Pfam" id="PF04176">
    <property type="entry name" value="TIP41"/>
    <property type="match status" value="1"/>
</dbReference>
<dbReference type="Proteomes" id="UP000887575">
    <property type="component" value="Unassembled WGS sequence"/>
</dbReference>
<sequence>MSAPTSTAHSPGAFTISKDSRQPANYIIESAKRNARKEESYEQGEYRFESIWDHIISSQCDHAEDDDDGAQKCKICLFGRELSLLPHHPELLFPDNELIIRWKNHPNAQISFTALEALKMVSTSKLPDFQVASAATWQEARKGLEEFREYEKPFDWTYTTEYAGTLKEVHESETEDAIDMETLKRQDPILFYAQNVLYEDELHDHGMAQYSARIRVMPTCFFVLVRFYLRVDHVHVRVCDTRVFGRTHETSIIREWSLREAKMETLKHLDNDVINDPNQIWTHLPIVKEHTAKLAPL</sequence>
<keyword evidence="4" id="KW-1185">Reference proteome</keyword>
<dbReference type="WBParaSite" id="MBELARI_LOCUS6394">
    <property type="protein sequence ID" value="MBELARI_LOCUS6394"/>
    <property type="gene ID" value="MBELARI_LOCUS6394"/>
</dbReference>
<name>A0AAF3FJS4_9BILA</name>
<protein>
    <recommendedName>
        <fullName evidence="2">TIP41-like protein</fullName>
    </recommendedName>
</protein>
<evidence type="ECO:0000256" key="2">
    <source>
        <dbReference type="ARBA" id="ARBA00018951"/>
    </source>
</evidence>
<dbReference type="PANTHER" id="PTHR21021:SF16">
    <property type="entry name" value="TIP41-LIKE PROTEIN"/>
    <property type="match status" value="1"/>
</dbReference>
<reference evidence="5" key="1">
    <citation type="submission" date="2024-02" db="UniProtKB">
        <authorList>
            <consortium name="WormBaseParasite"/>
        </authorList>
    </citation>
    <scope>IDENTIFICATION</scope>
</reference>
<dbReference type="InterPro" id="IPR051330">
    <property type="entry name" value="Phosphatase_reg/MetRdx"/>
</dbReference>
<accession>A0AAF3FJS4</accession>
<feature type="region of interest" description="Disordered" evidence="3">
    <location>
        <begin position="1"/>
        <end position="21"/>
    </location>
</feature>
<dbReference type="GO" id="GO:0031929">
    <property type="term" value="P:TOR signaling"/>
    <property type="evidence" value="ECO:0007669"/>
    <property type="project" value="TreeGrafter"/>
</dbReference>
<evidence type="ECO:0000256" key="1">
    <source>
        <dbReference type="ARBA" id="ARBA00006658"/>
    </source>
</evidence>
<proteinExistence type="inferred from homology"/>